<evidence type="ECO:0000259" key="2">
    <source>
        <dbReference type="PROSITE" id="PS51733"/>
    </source>
</evidence>
<dbReference type="CDD" id="cd00090">
    <property type="entry name" value="HTH_ARSR"/>
    <property type="match status" value="1"/>
</dbReference>
<evidence type="ECO:0000313" key="4">
    <source>
        <dbReference type="Proteomes" id="UP000197418"/>
    </source>
</evidence>
<dbReference type="Pfam" id="PF08279">
    <property type="entry name" value="HTH_11"/>
    <property type="match status" value="1"/>
</dbReference>
<dbReference type="Proteomes" id="UP000197418">
    <property type="component" value="Chromosome"/>
</dbReference>
<proteinExistence type="predicted"/>
<dbReference type="PANTHER" id="PTHR12835">
    <property type="entry name" value="BIOTIN PROTEIN LIGASE"/>
    <property type="match status" value="1"/>
</dbReference>
<dbReference type="PROSITE" id="PS51733">
    <property type="entry name" value="BPL_LPL_CATALYTIC"/>
    <property type="match status" value="1"/>
</dbReference>
<sequence length="244" mass="27058">MVRDSRIKRAILRELREKECVSGEFLAESLGVSRVAVWKNIRELISLGYEIRASRKGYSLVSSPEKPYPWELDVRAYYLLETTSTMDIAWKLAEAEEPAGTFVIAERQTRGRGRRGRRWRSEKGGLYFSVILKPALPLSRADVLLDETLDSILDSLRRYGVDGYIEDNGVYVDGKKIAGVLVEVMGELGEVRLAVVGAGINVSNEVPEGATSLSLELGRAPSLLEVGKTLFPTVKGRLLSVSLE</sequence>
<evidence type="ECO:0000313" key="3">
    <source>
        <dbReference type="EMBL" id="ASJ07433.1"/>
    </source>
</evidence>
<dbReference type="EMBL" id="CP015102">
    <property type="protein sequence ID" value="ASJ07433.1"/>
    <property type="molecule type" value="Genomic_DNA"/>
</dbReference>
<protein>
    <submittedName>
        <fullName evidence="3">Bifunctional biotin--[acetyl-CoA-carboxylase] synthetase/biotin operon repressor</fullName>
    </submittedName>
</protein>
<dbReference type="InterPro" id="IPR004143">
    <property type="entry name" value="BPL_LPL_catalytic"/>
</dbReference>
<dbReference type="AlphaFoldDB" id="A0A218P9J0"/>
<keyword evidence="4" id="KW-1185">Reference proteome</keyword>
<dbReference type="InterPro" id="IPR045864">
    <property type="entry name" value="aa-tRNA-synth_II/BPL/LPL"/>
</dbReference>
<dbReference type="SUPFAM" id="SSF46785">
    <property type="entry name" value="Winged helix' DNA-binding domain"/>
    <property type="match status" value="1"/>
</dbReference>
<accession>A0A218P9J0</accession>
<dbReference type="SUPFAM" id="SSF55681">
    <property type="entry name" value="Class II aaRS and biotin synthetases"/>
    <property type="match status" value="1"/>
</dbReference>
<dbReference type="GO" id="GO:0005737">
    <property type="term" value="C:cytoplasm"/>
    <property type="evidence" value="ECO:0007669"/>
    <property type="project" value="TreeGrafter"/>
</dbReference>
<dbReference type="InterPro" id="IPR013196">
    <property type="entry name" value="HTH_11"/>
</dbReference>
<dbReference type="InterPro" id="IPR036390">
    <property type="entry name" value="WH_DNA-bd_sf"/>
</dbReference>
<dbReference type="NCBIfam" id="TIGR00121">
    <property type="entry name" value="birA_ligase"/>
    <property type="match status" value="1"/>
</dbReference>
<keyword evidence="1" id="KW-0436">Ligase</keyword>
<dbReference type="PANTHER" id="PTHR12835:SF5">
    <property type="entry name" value="BIOTIN--PROTEIN LIGASE"/>
    <property type="match status" value="1"/>
</dbReference>
<reference evidence="3 4" key="1">
    <citation type="submission" date="2016-04" db="EMBL/GenBank/DDBJ databases">
        <title>Complete genome sequence of Thermococcus pacificus type strain P4.</title>
        <authorList>
            <person name="Oger P.M."/>
        </authorList>
    </citation>
    <scope>NUCLEOTIDE SEQUENCE [LARGE SCALE GENOMIC DNA]</scope>
    <source>
        <strain evidence="3 4">P-4</strain>
    </source>
</reference>
<name>A0A218P9J0_9EURY</name>
<dbReference type="InterPro" id="IPR036388">
    <property type="entry name" value="WH-like_DNA-bd_sf"/>
</dbReference>
<dbReference type="InterPro" id="IPR011991">
    <property type="entry name" value="ArsR-like_HTH"/>
</dbReference>
<dbReference type="Gene3D" id="3.30.930.10">
    <property type="entry name" value="Bira Bifunctional Protein, Domain 2"/>
    <property type="match status" value="1"/>
</dbReference>
<dbReference type="InterPro" id="IPR004408">
    <property type="entry name" value="Biotin_CoA_COase_ligase"/>
</dbReference>
<organism evidence="3 4">
    <name type="scientific">Thermococcus pacificus</name>
    <dbReference type="NCBI Taxonomy" id="71998"/>
    <lineage>
        <taxon>Archaea</taxon>
        <taxon>Methanobacteriati</taxon>
        <taxon>Methanobacteriota</taxon>
        <taxon>Thermococci</taxon>
        <taxon>Thermococcales</taxon>
        <taxon>Thermococcaceae</taxon>
        <taxon>Thermococcus</taxon>
    </lineage>
</organism>
<dbReference type="GO" id="GO:0004077">
    <property type="term" value="F:biotin--[biotin carboxyl-carrier protein] ligase activity"/>
    <property type="evidence" value="ECO:0007669"/>
    <property type="project" value="InterPro"/>
</dbReference>
<dbReference type="KEGG" id="tpaf:A3L08_08925"/>
<evidence type="ECO:0000256" key="1">
    <source>
        <dbReference type="ARBA" id="ARBA00022598"/>
    </source>
</evidence>
<gene>
    <name evidence="3" type="ORF">A3L08_08925</name>
</gene>
<dbReference type="Gene3D" id="1.10.10.10">
    <property type="entry name" value="Winged helix-like DNA-binding domain superfamily/Winged helix DNA-binding domain"/>
    <property type="match status" value="1"/>
</dbReference>
<dbReference type="Pfam" id="PF03099">
    <property type="entry name" value="BPL_LplA_LipB"/>
    <property type="match status" value="1"/>
</dbReference>
<feature type="domain" description="BPL/LPL catalytic" evidence="2">
    <location>
        <begin position="61"/>
        <end position="244"/>
    </location>
</feature>